<protein>
    <submittedName>
        <fullName evidence="2">Uncharacterized protein</fullName>
    </submittedName>
</protein>
<reference evidence="2" key="1">
    <citation type="journal article" date="2015" name="Genome Announc.">
        <title>Draft Genome Sequence of the Pathogenic Filamentous Fungus Aspergillus udagawae Strain IFM 46973T.</title>
        <authorList>
            <person name="Kusuya Y."/>
            <person name="Takahashi-Nakaguchi A."/>
            <person name="Takahashi H."/>
            <person name="Yaguchi T."/>
        </authorList>
    </citation>
    <scope>NUCLEOTIDE SEQUENCE</scope>
    <source>
        <strain evidence="2">IFM 46973</strain>
    </source>
</reference>
<proteinExistence type="predicted"/>
<evidence type="ECO:0000313" key="3">
    <source>
        <dbReference type="Proteomes" id="UP000036893"/>
    </source>
</evidence>
<accession>A0A8E0V5R2</accession>
<evidence type="ECO:0000256" key="1">
    <source>
        <dbReference type="SAM" id="Phobius"/>
    </source>
</evidence>
<comment type="caution">
    <text evidence="2">The sequence shown here is derived from an EMBL/GenBank/DDBJ whole genome shotgun (WGS) entry which is preliminary data.</text>
</comment>
<dbReference type="AlphaFoldDB" id="A0A8E0V5R2"/>
<gene>
    <name evidence="2" type="ORF">Aud_010102</name>
</gene>
<organism evidence="2 3">
    <name type="scientific">Aspergillus udagawae</name>
    <dbReference type="NCBI Taxonomy" id="91492"/>
    <lineage>
        <taxon>Eukaryota</taxon>
        <taxon>Fungi</taxon>
        <taxon>Dikarya</taxon>
        <taxon>Ascomycota</taxon>
        <taxon>Pezizomycotina</taxon>
        <taxon>Eurotiomycetes</taxon>
        <taxon>Eurotiomycetidae</taxon>
        <taxon>Eurotiales</taxon>
        <taxon>Aspergillaceae</taxon>
        <taxon>Aspergillus</taxon>
        <taxon>Aspergillus subgen. Fumigati</taxon>
    </lineage>
</organism>
<name>A0A8E0V5R2_9EURO</name>
<keyword evidence="1" id="KW-1133">Transmembrane helix</keyword>
<reference evidence="2" key="2">
    <citation type="submission" date="2021-01" db="EMBL/GenBank/DDBJ databases">
        <title>Pan-genome distribution and transcriptional activeness of fungal secondary metabolism genes in Aspergillus section Fumigati.</title>
        <authorList>
            <person name="Takahashi H."/>
            <person name="Umemura M."/>
            <person name="Ninomiya A."/>
            <person name="Kusuya Y."/>
            <person name="Urayama S."/>
            <person name="Shimizu M."/>
            <person name="Watanabe A."/>
            <person name="Kamei K."/>
            <person name="Yaguchi T."/>
            <person name="Hagiwara D."/>
        </authorList>
    </citation>
    <scope>NUCLEOTIDE SEQUENCE</scope>
    <source>
        <strain evidence="2">IFM 46973</strain>
    </source>
</reference>
<dbReference type="RefSeq" id="XP_043150880.1">
    <property type="nucleotide sequence ID" value="XM_043294945.1"/>
</dbReference>
<keyword evidence="1" id="KW-0812">Transmembrane</keyword>
<feature type="transmembrane region" description="Helical" evidence="1">
    <location>
        <begin position="328"/>
        <end position="348"/>
    </location>
</feature>
<keyword evidence="1" id="KW-0472">Membrane</keyword>
<evidence type="ECO:0000313" key="2">
    <source>
        <dbReference type="EMBL" id="GIC93614.1"/>
    </source>
</evidence>
<dbReference type="GeneID" id="66997579"/>
<sequence length="355" mass="40177">MSQSLVLQPPHFEDRNKAIVLEELLGRFVKDMDLPLDNFRPPIPVSIGKIIAPYKLESDPVSFRQYCQMKAEAQMHGKMTNALQFAHKNTHGTYVDLELTQATTLNLHSVEDAFRALATYGKTWFEGVEQMWKDNNYKLYWIVGITIVHGGKIESNKDHGRETNVGTKGLGKAAANAALASQCLPTVVDSEAVDLRYRYAKKGEGSSRGQVEFKGRCLYSLRYYEIGTKGFLIWKPNPKHRVRFQPHTPVSYYMLSNPALHEEGDATPEMHFDEEGLKEDLKRVRGLVIQQPMAGQAKERAGEETNSEPMRIAMSEICVTEGRIQQQVTVIEAVIGVTLLMLAIWIIWKVREGRV</sequence>
<dbReference type="EMBL" id="BBXM02000008">
    <property type="protein sequence ID" value="GIC93614.1"/>
    <property type="molecule type" value="Genomic_DNA"/>
</dbReference>
<dbReference type="Proteomes" id="UP000036893">
    <property type="component" value="Unassembled WGS sequence"/>
</dbReference>